<evidence type="ECO:0000256" key="4">
    <source>
        <dbReference type="ARBA" id="ARBA00022475"/>
    </source>
</evidence>
<comment type="subcellular location">
    <subcellularLocation>
        <location evidence="2">Cell membrane</location>
        <topology evidence="2">Multi-pass membrane protein</topology>
    </subcellularLocation>
</comment>
<dbReference type="Pfam" id="PF00990">
    <property type="entry name" value="GGDEF"/>
    <property type="match status" value="1"/>
</dbReference>
<dbReference type="CDD" id="cd01949">
    <property type="entry name" value="GGDEF"/>
    <property type="match status" value="1"/>
</dbReference>
<feature type="transmembrane region" description="Helical" evidence="9">
    <location>
        <begin position="17"/>
        <end position="41"/>
    </location>
</feature>
<dbReference type="PANTHER" id="PTHR45138:SF9">
    <property type="entry name" value="DIGUANYLATE CYCLASE DGCM-RELATED"/>
    <property type="match status" value="1"/>
</dbReference>
<dbReference type="SUPFAM" id="SSF103190">
    <property type="entry name" value="Sensory domain-like"/>
    <property type="match status" value="1"/>
</dbReference>
<name>A0A8H2JZW9_ACIRA</name>
<evidence type="ECO:0000256" key="5">
    <source>
        <dbReference type="ARBA" id="ARBA00022692"/>
    </source>
</evidence>
<dbReference type="GO" id="GO:0005886">
    <property type="term" value="C:plasma membrane"/>
    <property type="evidence" value="ECO:0007669"/>
    <property type="project" value="UniProtKB-SubCell"/>
</dbReference>
<dbReference type="EC" id="2.7.7.65" evidence="3"/>
<keyword evidence="6 9" id="KW-1133">Transmembrane helix</keyword>
<evidence type="ECO:0000256" key="9">
    <source>
        <dbReference type="SAM" id="Phobius"/>
    </source>
</evidence>
<dbReference type="PROSITE" id="PS50887">
    <property type="entry name" value="GGDEF"/>
    <property type="match status" value="1"/>
</dbReference>
<dbReference type="FunFam" id="3.30.70.270:FF:000001">
    <property type="entry name" value="Diguanylate cyclase domain protein"/>
    <property type="match status" value="1"/>
</dbReference>
<evidence type="ECO:0000256" key="3">
    <source>
        <dbReference type="ARBA" id="ARBA00012528"/>
    </source>
</evidence>
<dbReference type="NCBIfam" id="TIGR00254">
    <property type="entry name" value="GGDEF"/>
    <property type="match status" value="1"/>
</dbReference>
<proteinExistence type="predicted"/>
<dbReference type="RefSeq" id="WP_017401124.1">
    <property type="nucleotide sequence ID" value="NZ_CP027365.1"/>
</dbReference>
<dbReference type="SUPFAM" id="SSF55073">
    <property type="entry name" value="Nucleotide cyclase"/>
    <property type="match status" value="1"/>
</dbReference>
<evidence type="ECO:0000256" key="8">
    <source>
        <dbReference type="ARBA" id="ARBA00034247"/>
    </source>
</evidence>
<protein>
    <recommendedName>
        <fullName evidence="3">diguanylate cyclase</fullName>
        <ecNumber evidence="3">2.7.7.65</ecNumber>
    </recommendedName>
</protein>
<accession>A0A8H2JZW9</accession>
<reference evidence="11 12" key="1">
    <citation type="submission" date="2019-06" db="EMBL/GenBank/DDBJ databases">
        <title>Genome of Acinetobacter radioresistens APH1, a phenol degrading strain.</title>
        <authorList>
            <person name="Liu Y."/>
        </authorList>
    </citation>
    <scope>NUCLEOTIDE SEQUENCE [LARGE SCALE GENOMIC DNA]</scope>
    <source>
        <strain evidence="11 12">APH1</strain>
    </source>
</reference>
<keyword evidence="4" id="KW-1003">Cell membrane</keyword>
<evidence type="ECO:0000256" key="1">
    <source>
        <dbReference type="ARBA" id="ARBA00001946"/>
    </source>
</evidence>
<dbReference type="InterPro" id="IPR000160">
    <property type="entry name" value="GGDEF_dom"/>
</dbReference>
<evidence type="ECO:0000259" key="10">
    <source>
        <dbReference type="PROSITE" id="PS50887"/>
    </source>
</evidence>
<dbReference type="Proteomes" id="UP000314285">
    <property type="component" value="Unassembled WGS sequence"/>
</dbReference>
<dbReference type="AlphaFoldDB" id="A0A8H2JZW9"/>
<evidence type="ECO:0000313" key="12">
    <source>
        <dbReference type="Proteomes" id="UP000314285"/>
    </source>
</evidence>
<sequence>MLTYNLKNYFKLNLRKLILILTILAVSALFVISLLISYSILKQELIENSLSINYEYASKIALNTDGQFQTALDELKYSAEVIGKSFNNETVRASEVDRLRRQSHHFNTVVICNSKGIIVEYTPDYLNLSKQQVQMSLGTQESLKNKQSYVSPPYYSVKNNLIVFISQPIFDHNHVYKGYVGAAIYLKEKNIINELLTIQYSYRNSYMYVLDQNNKIIFHPDMKRIGQTITGNTGLSYMNKKKNGKIQLVNSMGVKNLVGFAHIPTTNWIVVSQQPTDELLERAKSIISRVSAGIFLFYLLIFYLVWKASTFIASPLHDLAKIASSLNQPETEVKIKAIKPWYYEVQKFKFSLLSSVEKFSHKIDEMNFHINSDPLTGLFNRRGLEIFIEEMTRTQTHFAVLLIDIDYFKKINDSYGHAQGDRILKQVAQHILNNFRKNDLCCRYGGEEFVVLMPQADIENAYKSAERLRKKMENTLTDGIGPITISIGIAFWPETSREVAKVFEIADAKLYQAKIAGRNQVHY</sequence>
<evidence type="ECO:0000313" key="11">
    <source>
        <dbReference type="EMBL" id="TNX86403.1"/>
    </source>
</evidence>
<dbReference type="InterPro" id="IPR033479">
    <property type="entry name" value="dCache_1"/>
</dbReference>
<feature type="domain" description="GGDEF" evidence="10">
    <location>
        <begin position="396"/>
        <end position="523"/>
    </location>
</feature>
<dbReference type="Gene3D" id="3.30.450.20">
    <property type="entry name" value="PAS domain"/>
    <property type="match status" value="1"/>
</dbReference>
<organism evidence="11 12">
    <name type="scientific">Acinetobacter radioresistens</name>
    <dbReference type="NCBI Taxonomy" id="40216"/>
    <lineage>
        <taxon>Bacteria</taxon>
        <taxon>Pseudomonadati</taxon>
        <taxon>Pseudomonadota</taxon>
        <taxon>Gammaproteobacteria</taxon>
        <taxon>Moraxellales</taxon>
        <taxon>Moraxellaceae</taxon>
        <taxon>Acinetobacter</taxon>
    </lineage>
</organism>
<dbReference type="PANTHER" id="PTHR45138">
    <property type="entry name" value="REGULATORY COMPONENTS OF SENSORY TRANSDUCTION SYSTEM"/>
    <property type="match status" value="1"/>
</dbReference>
<dbReference type="Pfam" id="PF02743">
    <property type="entry name" value="dCache_1"/>
    <property type="match status" value="1"/>
</dbReference>
<evidence type="ECO:0000256" key="2">
    <source>
        <dbReference type="ARBA" id="ARBA00004651"/>
    </source>
</evidence>
<comment type="caution">
    <text evidence="11">The sequence shown here is derived from an EMBL/GenBank/DDBJ whole genome shotgun (WGS) entry which is preliminary data.</text>
</comment>
<gene>
    <name evidence="11" type="ORF">FHY67_12655</name>
</gene>
<evidence type="ECO:0000256" key="7">
    <source>
        <dbReference type="ARBA" id="ARBA00023136"/>
    </source>
</evidence>
<dbReference type="InterPro" id="IPR050469">
    <property type="entry name" value="Diguanylate_Cyclase"/>
</dbReference>
<keyword evidence="5 9" id="KW-0812">Transmembrane</keyword>
<dbReference type="SMART" id="SM00267">
    <property type="entry name" value="GGDEF"/>
    <property type="match status" value="1"/>
</dbReference>
<dbReference type="InterPro" id="IPR029151">
    <property type="entry name" value="Sensor-like_sf"/>
</dbReference>
<comment type="cofactor">
    <cofactor evidence="1">
        <name>Mg(2+)</name>
        <dbReference type="ChEBI" id="CHEBI:18420"/>
    </cofactor>
</comment>
<dbReference type="CDD" id="cd12912">
    <property type="entry name" value="PDC2_MCP_like"/>
    <property type="match status" value="1"/>
</dbReference>
<comment type="catalytic activity">
    <reaction evidence="8">
        <text>2 GTP = 3',3'-c-di-GMP + 2 diphosphate</text>
        <dbReference type="Rhea" id="RHEA:24898"/>
        <dbReference type="ChEBI" id="CHEBI:33019"/>
        <dbReference type="ChEBI" id="CHEBI:37565"/>
        <dbReference type="ChEBI" id="CHEBI:58805"/>
        <dbReference type="EC" id="2.7.7.65"/>
    </reaction>
</comment>
<dbReference type="InterPro" id="IPR029787">
    <property type="entry name" value="Nucleotide_cyclase"/>
</dbReference>
<dbReference type="GO" id="GO:0052621">
    <property type="term" value="F:diguanylate cyclase activity"/>
    <property type="evidence" value="ECO:0007669"/>
    <property type="project" value="UniProtKB-EC"/>
</dbReference>
<dbReference type="InterPro" id="IPR043128">
    <property type="entry name" value="Rev_trsase/Diguanyl_cyclase"/>
</dbReference>
<dbReference type="EMBL" id="VFBM01000012">
    <property type="protein sequence ID" value="TNX86403.1"/>
    <property type="molecule type" value="Genomic_DNA"/>
</dbReference>
<evidence type="ECO:0000256" key="6">
    <source>
        <dbReference type="ARBA" id="ARBA00022989"/>
    </source>
</evidence>
<dbReference type="Gene3D" id="3.30.70.270">
    <property type="match status" value="1"/>
</dbReference>
<keyword evidence="7 9" id="KW-0472">Membrane</keyword>